<organism evidence="3 4">
    <name type="scientific">Plakobranchus ocellatus</name>
    <dbReference type="NCBI Taxonomy" id="259542"/>
    <lineage>
        <taxon>Eukaryota</taxon>
        <taxon>Metazoa</taxon>
        <taxon>Spiralia</taxon>
        <taxon>Lophotrochozoa</taxon>
        <taxon>Mollusca</taxon>
        <taxon>Gastropoda</taxon>
        <taxon>Heterobranchia</taxon>
        <taxon>Euthyneura</taxon>
        <taxon>Panpulmonata</taxon>
        <taxon>Sacoglossa</taxon>
        <taxon>Placobranchoidea</taxon>
        <taxon>Plakobranchidae</taxon>
        <taxon>Plakobranchus</taxon>
    </lineage>
</organism>
<feature type="compositionally biased region" description="Basic and acidic residues" evidence="1">
    <location>
        <begin position="515"/>
        <end position="547"/>
    </location>
</feature>
<feature type="region of interest" description="Disordered" evidence="1">
    <location>
        <begin position="369"/>
        <end position="415"/>
    </location>
</feature>
<accession>A0AAV3Z453</accession>
<keyword evidence="2" id="KW-0472">Membrane</keyword>
<keyword evidence="2" id="KW-1133">Transmembrane helix</keyword>
<dbReference type="PANTHER" id="PTHR39940">
    <property type="entry name" value="PROTHORACICOTROPIC HORMONE, ISOFORM F"/>
    <property type="match status" value="1"/>
</dbReference>
<dbReference type="Proteomes" id="UP000735302">
    <property type="component" value="Unassembled WGS sequence"/>
</dbReference>
<reference evidence="3 4" key="1">
    <citation type="journal article" date="2021" name="Elife">
        <title>Chloroplast acquisition without the gene transfer in kleptoplastic sea slugs, Plakobranchus ocellatus.</title>
        <authorList>
            <person name="Maeda T."/>
            <person name="Takahashi S."/>
            <person name="Yoshida T."/>
            <person name="Shimamura S."/>
            <person name="Takaki Y."/>
            <person name="Nagai Y."/>
            <person name="Toyoda A."/>
            <person name="Suzuki Y."/>
            <person name="Arimoto A."/>
            <person name="Ishii H."/>
            <person name="Satoh N."/>
            <person name="Nishiyama T."/>
            <person name="Hasebe M."/>
            <person name="Maruyama T."/>
            <person name="Minagawa J."/>
            <person name="Obokata J."/>
            <person name="Shigenobu S."/>
        </authorList>
    </citation>
    <scope>NUCLEOTIDE SEQUENCE [LARGE SCALE GENOMIC DNA]</scope>
</reference>
<evidence type="ECO:0000256" key="2">
    <source>
        <dbReference type="SAM" id="Phobius"/>
    </source>
</evidence>
<proteinExistence type="predicted"/>
<gene>
    <name evidence="3" type="ORF">PoB_002059100</name>
</gene>
<dbReference type="SUPFAM" id="SSF57501">
    <property type="entry name" value="Cystine-knot cytokines"/>
    <property type="match status" value="1"/>
</dbReference>
<feature type="region of interest" description="Disordered" evidence="1">
    <location>
        <begin position="698"/>
        <end position="721"/>
    </location>
</feature>
<evidence type="ECO:0000256" key="1">
    <source>
        <dbReference type="SAM" id="MobiDB-lite"/>
    </source>
</evidence>
<feature type="compositionally biased region" description="Basic and acidic residues" evidence="1">
    <location>
        <begin position="470"/>
        <end position="480"/>
    </location>
</feature>
<dbReference type="EMBL" id="BLXT01002413">
    <property type="protein sequence ID" value="GFN94085.1"/>
    <property type="molecule type" value="Genomic_DNA"/>
</dbReference>
<evidence type="ECO:0000313" key="4">
    <source>
        <dbReference type="Proteomes" id="UP000735302"/>
    </source>
</evidence>
<protein>
    <submittedName>
        <fullName evidence="3">Trunk</fullName>
    </submittedName>
</protein>
<comment type="caution">
    <text evidence="3">The sequence shown here is derived from an EMBL/GenBank/DDBJ whole genome shotgun (WGS) entry which is preliminary data.</text>
</comment>
<feature type="compositionally biased region" description="Acidic residues" evidence="1">
    <location>
        <begin position="404"/>
        <end position="414"/>
    </location>
</feature>
<dbReference type="PANTHER" id="PTHR39940:SF1">
    <property type="entry name" value="PROTHORACICOTROPIC HORMONE, ISOFORM F"/>
    <property type="match status" value="1"/>
</dbReference>
<feature type="transmembrane region" description="Helical" evidence="2">
    <location>
        <begin position="285"/>
        <end position="305"/>
    </location>
</feature>
<dbReference type="InterPro" id="IPR052876">
    <property type="entry name" value="Insect_Hormone_Regulators"/>
</dbReference>
<sequence length="721" mass="81830">MLHCSCVRRDGKTCRQRARVRSNYSLTTLSPKSVVSQVFHIFGAVDGKGARPLEALLQLITVLGERSARSRHATPTVAICTRRPPLPKDAPCCRRRMPLLPAGAPRGDPDMTRRLSDRAHVRRQGQTRCFAERPFRYVHPDPTTLTPSLHTLYSSHELARLSGGVPSSISTCCFSVRQASSRTFCACQKLKANRDQSPGNIPTSPSSTISNSLSCSCKPLPPSSIQRLSERPLLSHTPQLWPGKVLQTGRANIFAIQNWQKSDTQIQNQCGKESRTAASLHRHRLVPSSLFVLFVVMLLPCLLFASPTSTASQSRKTREQENPNELILRSPLCKPVSPEDLRRMMGSAYDPSRMASDVATAKRNFLSDDPNLFDSAVPPGYQGDDPGVSRVSSSDELDLYTSSEDAEWESDEGLSVEHREVDEDFYSDEQDVEEEIEEDEDTIWRSRYIETDVKVSDEALQPKHRRRNHKWEVDKSEKHYQTRQRVVADPYAYMKRRRRKRSPDSARGKLNATPKTKDNVNSKYNARDRRNSYNRKGDNKDSGDRGNGRFVGANYLGERRQAKGSSDVGVLPLKLALSGKNKALRRTLKKQFRQQAKNLRKRPPPWECKMSTKTLIMNQGVFPRVIVDGHCVAKKCFYRLYDCAPQRFTIRIMQRDPDHCVPLPTIGNSTVFEERWNLVSRRVTVGCNCVNTPIINRRPTSAGRRRTHRKKTRGKKLRLER</sequence>
<feature type="region of interest" description="Disordered" evidence="1">
    <location>
        <begin position="459"/>
        <end position="551"/>
    </location>
</feature>
<evidence type="ECO:0000313" key="3">
    <source>
        <dbReference type="EMBL" id="GFN94085.1"/>
    </source>
</evidence>
<feature type="compositionally biased region" description="Basic residues" evidence="1">
    <location>
        <begin position="703"/>
        <end position="721"/>
    </location>
</feature>
<dbReference type="AlphaFoldDB" id="A0AAV3Z453"/>
<dbReference type="InterPro" id="IPR029034">
    <property type="entry name" value="Cystine-knot_cytokine"/>
</dbReference>
<name>A0AAV3Z453_9GAST</name>
<keyword evidence="2" id="KW-0812">Transmembrane</keyword>
<keyword evidence="4" id="KW-1185">Reference proteome</keyword>